<evidence type="ECO:0000256" key="5">
    <source>
        <dbReference type="ARBA" id="ARBA00047475"/>
    </source>
</evidence>
<dbReference type="InterPro" id="IPR050271">
    <property type="entry name" value="UDP-glycosyltransferase"/>
</dbReference>
<protein>
    <recommendedName>
        <fullName evidence="2">glucuronosyltransferase</fullName>
        <ecNumber evidence="2">2.4.1.17</ecNumber>
    </recommendedName>
</protein>
<dbReference type="EC" id="2.4.1.17" evidence="2"/>
<accession>A0A0N4ULX4</accession>
<dbReference type="CDD" id="cd03784">
    <property type="entry name" value="GT1_Gtf-like"/>
    <property type="match status" value="1"/>
</dbReference>
<dbReference type="STRING" id="318479.A0A0N4ULX4"/>
<dbReference type="SUPFAM" id="SSF53756">
    <property type="entry name" value="UDP-Glycosyltransferase/glycogen phosphorylase"/>
    <property type="match status" value="1"/>
</dbReference>
<evidence type="ECO:0000313" key="9">
    <source>
        <dbReference type="WBParaSite" id="DME_0000882101-mRNA-1"/>
    </source>
</evidence>
<dbReference type="PANTHER" id="PTHR48043:SF5">
    <property type="entry name" value="UDP-GLUCURONOSYLTRANSFERASE UGT-58-RELATED"/>
    <property type="match status" value="1"/>
</dbReference>
<dbReference type="EMBL" id="UYYG01000075">
    <property type="protein sequence ID" value="VDN52724.1"/>
    <property type="molecule type" value="Genomic_DNA"/>
</dbReference>
<dbReference type="Gene3D" id="3.40.50.2000">
    <property type="entry name" value="Glycogen Phosphorylase B"/>
    <property type="match status" value="1"/>
</dbReference>
<proteinExistence type="inferred from homology"/>
<organism evidence="7 9">
    <name type="scientific">Dracunculus medinensis</name>
    <name type="common">Guinea worm</name>
    <dbReference type="NCBI Taxonomy" id="318479"/>
    <lineage>
        <taxon>Eukaryota</taxon>
        <taxon>Metazoa</taxon>
        <taxon>Ecdysozoa</taxon>
        <taxon>Nematoda</taxon>
        <taxon>Chromadorea</taxon>
        <taxon>Rhabditida</taxon>
        <taxon>Spirurina</taxon>
        <taxon>Dracunculoidea</taxon>
        <taxon>Dracunculidae</taxon>
        <taxon>Dracunculus</taxon>
    </lineage>
</organism>
<dbReference type="AlphaFoldDB" id="A0A0N4ULX4"/>
<comment type="catalytic activity">
    <reaction evidence="5">
        <text>glucuronate acceptor + UDP-alpha-D-glucuronate = acceptor beta-D-glucuronoside + UDP + H(+)</text>
        <dbReference type="Rhea" id="RHEA:21032"/>
        <dbReference type="ChEBI" id="CHEBI:15378"/>
        <dbReference type="ChEBI" id="CHEBI:58052"/>
        <dbReference type="ChEBI" id="CHEBI:58223"/>
        <dbReference type="ChEBI" id="CHEBI:132367"/>
        <dbReference type="ChEBI" id="CHEBI:132368"/>
        <dbReference type="EC" id="2.4.1.17"/>
    </reaction>
</comment>
<dbReference type="InterPro" id="IPR002213">
    <property type="entry name" value="UDP_glucos_trans"/>
</dbReference>
<dbReference type="Proteomes" id="UP000038040">
    <property type="component" value="Unplaced"/>
</dbReference>
<gene>
    <name evidence="6" type="ORF">DME_LOCUS2697</name>
</gene>
<evidence type="ECO:0000256" key="1">
    <source>
        <dbReference type="ARBA" id="ARBA00009995"/>
    </source>
</evidence>
<dbReference type="PANTHER" id="PTHR48043">
    <property type="entry name" value="EG:EG0003.4 PROTEIN-RELATED"/>
    <property type="match status" value="1"/>
</dbReference>
<evidence type="ECO:0000256" key="3">
    <source>
        <dbReference type="ARBA" id="ARBA00022676"/>
    </source>
</evidence>
<dbReference type="GO" id="GO:0015020">
    <property type="term" value="F:glucuronosyltransferase activity"/>
    <property type="evidence" value="ECO:0007669"/>
    <property type="project" value="UniProtKB-EC"/>
</dbReference>
<evidence type="ECO:0000256" key="2">
    <source>
        <dbReference type="ARBA" id="ARBA00012544"/>
    </source>
</evidence>
<keyword evidence="8" id="KW-1185">Reference proteome</keyword>
<comment type="similarity">
    <text evidence="1">Belongs to the UDP-glycosyltransferase family.</text>
</comment>
<evidence type="ECO:0000313" key="8">
    <source>
        <dbReference type="Proteomes" id="UP000274756"/>
    </source>
</evidence>
<dbReference type="WBParaSite" id="DME_0000882101-mRNA-1">
    <property type="protein sequence ID" value="DME_0000882101-mRNA-1"/>
    <property type="gene ID" value="DME_0000882101"/>
</dbReference>
<dbReference type="Pfam" id="PF00201">
    <property type="entry name" value="UDPGT"/>
    <property type="match status" value="1"/>
</dbReference>
<reference evidence="6 8" key="2">
    <citation type="submission" date="2018-11" db="EMBL/GenBank/DDBJ databases">
        <authorList>
            <consortium name="Pathogen Informatics"/>
        </authorList>
    </citation>
    <scope>NUCLEOTIDE SEQUENCE [LARGE SCALE GENOMIC DNA]</scope>
</reference>
<name>A0A0N4ULX4_DRAME</name>
<keyword evidence="4" id="KW-0808">Transferase</keyword>
<reference evidence="9" key="1">
    <citation type="submission" date="2017-02" db="UniProtKB">
        <authorList>
            <consortium name="WormBaseParasite"/>
        </authorList>
    </citation>
    <scope>IDENTIFICATION</scope>
</reference>
<dbReference type="Proteomes" id="UP000274756">
    <property type="component" value="Unassembled WGS sequence"/>
</dbReference>
<keyword evidence="3" id="KW-0328">Glycosyltransferase</keyword>
<evidence type="ECO:0000256" key="4">
    <source>
        <dbReference type="ARBA" id="ARBA00022679"/>
    </source>
</evidence>
<evidence type="ECO:0000313" key="6">
    <source>
        <dbReference type="EMBL" id="VDN52724.1"/>
    </source>
</evidence>
<dbReference type="OrthoDB" id="5835829at2759"/>
<sequence>MSHIADELVKRKHSVTWLEFGYEKSNFELNHGVNEIFWYVNRRGSKQDNRFYRNISIDELVWRTDFMNDAEKISAWLTSIEICDRILSHRKSEFDELVIQKFDVVIVDDLYNPCGLLLVGLKKSTFIYWSLTSFRTETAWANQSPFPPSYLPVPGTGLTDDMNMLERIYNLAAYWRTIYVHHHIILPRVDVIFQKYYPESVPNAFFIERNASINFINTPLVFDFARPYMPRVIFVGAIHCREPQSLEGALSEFVDGADDANGVVLFTSGFSIEWKRAPANIINAFVNAFRIMNATRFVWQYNGWPIKNLPKNVLILDWVPQQDLLEKMFFLGHPKVKAHITHGGLNSVIESVWHGVPIIGIPFTISAYDNIIRLTSRAVGILLSKKDLRVELIIKALKQIRHPRYMKEMNVFRDMVVDVPYTELNHSTFWVEFIERHQEVPHARSGADELNILQYFLVDVVQLKICLSKEALIKKKHN</sequence>
<evidence type="ECO:0000313" key="7">
    <source>
        <dbReference type="Proteomes" id="UP000038040"/>
    </source>
</evidence>